<proteinExistence type="predicted"/>
<evidence type="ECO:0000256" key="1">
    <source>
        <dbReference type="ARBA" id="ARBA00004683"/>
    </source>
</evidence>
<dbReference type="Proteomes" id="UP001236657">
    <property type="component" value="Chromosome"/>
</dbReference>
<dbReference type="NCBIfam" id="TIGR01834">
    <property type="entry name" value="PHA_synth_III_E"/>
    <property type="match status" value="1"/>
</dbReference>
<feature type="compositionally biased region" description="Basic residues" evidence="5">
    <location>
        <begin position="399"/>
        <end position="413"/>
    </location>
</feature>
<organism evidence="6 7">
    <name type="scientific">Thiothrix lacustris</name>
    <dbReference type="NCBI Taxonomy" id="525917"/>
    <lineage>
        <taxon>Bacteria</taxon>
        <taxon>Pseudomonadati</taxon>
        <taxon>Pseudomonadota</taxon>
        <taxon>Gammaproteobacteria</taxon>
        <taxon>Thiotrichales</taxon>
        <taxon>Thiotrichaceae</taxon>
        <taxon>Thiothrix</taxon>
    </lineage>
</organism>
<reference evidence="6 7" key="1">
    <citation type="submission" date="2023-08" db="EMBL/GenBank/DDBJ databases">
        <title>New molecular markers tilS and rpoB for phylogenetic and monitoring studies of the genus Thiothrix biodiversity.</title>
        <authorList>
            <person name="Ravin N.V."/>
            <person name="Smolyakov D."/>
            <person name="Markov N.D."/>
            <person name="Beletsky A.V."/>
            <person name="Mardanov A.V."/>
            <person name="Rudenko T.S."/>
            <person name="Grabovich M.Y."/>
        </authorList>
    </citation>
    <scope>NUCLEOTIDE SEQUENCE [LARGE SCALE GENOMIC DNA]</scope>
    <source>
        <strain evidence="6 7">MK1</strain>
    </source>
</reference>
<evidence type="ECO:0000256" key="5">
    <source>
        <dbReference type="SAM" id="MobiDB-lite"/>
    </source>
</evidence>
<keyword evidence="3" id="KW-0583">PHB biosynthesis</keyword>
<evidence type="ECO:0000256" key="4">
    <source>
        <dbReference type="SAM" id="Coils"/>
    </source>
</evidence>
<sequence length="413" mass="45060">MVDWSEDMMKNWSDAQRRYWDAWSDLSKMGQPGHSPAGFGIPGLGAPGFGAPAWTQGLEQWWKAVSPHTVPGASTDAFQRMVEMGKVYMNLAENAYNAQQTGNADKDTITTWMDSMEAGFRQCCGQLEMGKFGAHGFGVGQSAMDSWQRVLNSMGMQAFQEMGAGGFHMPTSENWSEQLRKVLGTPAVGYNRESQERLQALSQLSANYQEAMDDYLKAFAKQGIESVQALRERVEAMRNDGKTINSLRELYDLWVDVNEQVYAKFAMTDEYQVVYGDLVNALMALKQGINAELDSVYASANLPTRTEMNAAFEKQQALRRENRALRKQLQELSRKVDALAAAQAAPAPAPAPVAPKAVEPKPAPVAEPPPIMLAEATPPAAKPAIKATVATAAPAKPKAAAKPKAPRASTKKA</sequence>
<gene>
    <name evidence="6" type="primary">phaE</name>
    <name evidence="6" type="ORF">RCF98_04625</name>
</gene>
<protein>
    <recommendedName>
        <fullName evidence="2">Poly(3-hydroxyalkanoate) polymerase subunit PhaE</fullName>
    </recommendedName>
</protein>
<evidence type="ECO:0000256" key="2">
    <source>
        <dbReference type="ARBA" id="ARBA00019066"/>
    </source>
</evidence>
<evidence type="ECO:0000256" key="3">
    <source>
        <dbReference type="ARBA" id="ARBA00022752"/>
    </source>
</evidence>
<accession>A0ABY9MTY4</accession>
<feature type="coiled-coil region" evidence="4">
    <location>
        <begin position="308"/>
        <end position="342"/>
    </location>
</feature>
<dbReference type="EMBL" id="CP133218">
    <property type="protein sequence ID" value="WML91626.1"/>
    <property type="molecule type" value="Genomic_DNA"/>
</dbReference>
<feature type="compositionally biased region" description="Pro residues" evidence="5">
    <location>
        <begin position="361"/>
        <end position="371"/>
    </location>
</feature>
<dbReference type="Pfam" id="PF09712">
    <property type="entry name" value="PHA_synth_III_E"/>
    <property type="match status" value="1"/>
</dbReference>
<dbReference type="InterPro" id="IPR010123">
    <property type="entry name" value="PHA_synth_III_E"/>
</dbReference>
<evidence type="ECO:0000313" key="6">
    <source>
        <dbReference type="EMBL" id="WML91626.1"/>
    </source>
</evidence>
<feature type="region of interest" description="Disordered" evidence="5">
    <location>
        <begin position="389"/>
        <end position="413"/>
    </location>
</feature>
<keyword evidence="4" id="KW-0175">Coiled coil</keyword>
<feature type="compositionally biased region" description="Low complexity" evidence="5">
    <location>
        <begin position="389"/>
        <end position="398"/>
    </location>
</feature>
<name>A0ABY9MTY4_9GAMM</name>
<feature type="region of interest" description="Disordered" evidence="5">
    <location>
        <begin position="343"/>
        <end position="371"/>
    </location>
</feature>
<evidence type="ECO:0000313" key="7">
    <source>
        <dbReference type="Proteomes" id="UP001236657"/>
    </source>
</evidence>
<keyword evidence="7" id="KW-1185">Reference proteome</keyword>
<dbReference type="RefSeq" id="WP_308896460.1">
    <property type="nucleotide sequence ID" value="NZ_CP133218.1"/>
</dbReference>
<comment type="pathway">
    <text evidence="1">Biopolymer metabolism; poly-(R)-3-hydroxybutanoate biosynthesis.</text>
</comment>